<protein>
    <submittedName>
        <fullName evidence="3">Peptidase</fullName>
    </submittedName>
</protein>
<dbReference type="Gene3D" id="3.10.620.30">
    <property type="match status" value="1"/>
</dbReference>
<dbReference type="InterPro" id="IPR052557">
    <property type="entry name" value="CAP/Cytokinesis_protein"/>
</dbReference>
<evidence type="ECO:0000259" key="2">
    <source>
        <dbReference type="SMART" id="SM00460"/>
    </source>
</evidence>
<evidence type="ECO:0000313" key="4">
    <source>
        <dbReference type="Proteomes" id="UP000679992"/>
    </source>
</evidence>
<dbReference type="InterPro" id="IPR002931">
    <property type="entry name" value="Transglutaminase-like"/>
</dbReference>
<gene>
    <name evidence="3" type="ORF">J42TS3_36160</name>
</gene>
<dbReference type="Pfam" id="PF01841">
    <property type="entry name" value="Transglut_core"/>
    <property type="match status" value="1"/>
</dbReference>
<dbReference type="SUPFAM" id="SSF54001">
    <property type="entry name" value="Cysteine proteinases"/>
    <property type="match status" value="1"/>
</dbReference>
<keyword evidence="1" id="KW-0732">Signal</keyword>
<organism evidence="3 4">
    <name type="scientific">Paenibacillus vini</name>
    <dbReference type="NCBI Taxonomy" id="1476024"/>
    <lineage>
        <taxon>Bacteria</taxon>
        <taxon>Bacillati</taxon>
        <taxon>Bacillota</taxon>
        <taxon>Bacilli</taxon>
        <taxon>Bacillales</taxon>
        <taxon>Paenibacillaceae</taxon>
        <taxon>Paenibacillus</taxon>
    </lineage>
</organism>
<name>A0ABQ4MF20_9BACL</name>
<reference evidence="3 4" key="1">
    <citation type="submission" date="2021-03" db="EMBL/GenBank/DDBJ databases">
        <title>Antimicrobial resistance genes in bacteria isolated from Japanese honey, and their potential for conferring macrolide and lincosamide resistance in the American foulbrood pathogen Paenibacillus larvae.</title>
        <authorList>
            <person name="Okamoto M."/>
            <person name="Kumagai M."/>
            <person name="Kanamori H."/>
            <person name="Takamatsu D."/>
        </authorList>
    </citation>
    <scope>NUCLEOTIDE SEQUENCE [LARGE SCALE GENOMIC DNA]</scope>
    <source>
        <strain evidence="3 4">J42TS3</strain>
    </source>
</reference>
<dbReference type="EMBL" id="BOSL01000012">
    <property type="protein sequence ID" value="GIP54581.1"/>
    <property type="molecule type" value="Genomic_DNA"/>
</dbReference>
<dbReference type="InterPro" id="IPR038765">
    <property type="entry name" value="Papain-like_cys_pep_sf"/>
</dbReference>
<dbReference type="PANTHER" id="PTHR46333">
    <property type="entry name" value="CYTOKINESIS PROTEIN 3"/>
    <property type="match status" value="1"/>
</dbReference>
<dbReference type="PANTHER" id="PTHR46333:SF2">
    <property type="entry name" value="CYTOKINESIS PROTEIN 3"/>
    <property type="match status" value="1"/>
</dbReference>
<dbReference type="SMART" id="SM00460">
    <property type="entry name" value="TGc"/>
    <property type="match status" value="1"/>
</dbReference>
<feature type="chain" id="PRO_5046651579" evidence="1">
    <location>
        <begin position="26"/>
        <end position="377"/>
    </location>
</feature>
<accession>A0ABQ4MF20</accession>
<feature type="signal peptide" evidence="1">
    <location>
        <begin position="1"/>
        <end position="25"/>
    </location>
</feature>
<feature type="domain" description="Transglutaminase-like" evidence="2">
    <location>
        <begin position="174"/>
        <end position="230"/>
    </location>
</feature>
<dbReference type="Proteomes" id="UP000679992">
    <property type="component" value="Unassembled WGS sequence"/>
</dbReference>
<proteinExistence type="predicted"/>
<comment type="caution">
    <text evidence="3">The sequence shown here is derived from an EMBL/GenBank/DDBJ whole genome shotgun (WGS) entry which is preliminary data.</text>
</comment>
<sequence>MGQSMPKRWITAGLLGALLMGTVPADWNTITVFAASDNAYVTTVKEVQQEMAEGLGARKTSMTIKYKGNTKNLENLLKKAINGALDSDPYTKYIVDRYTYSWRGTSGSAKINLSVTYRENAEQSAYVTNRVSGILKDIISPGMNDHEKVKAIHDFVVQNLKYDEGLKKYTAYEGLRTGEAVCQGYTLLTYKLLEGAGINNLIVEGTAGGQLHAWNLVELEKKWYHLDTTWDDPISAPREQISYAYYLRTDEQMRQDHQWISKYPAASSLYRETLSTLVNKGGAQSTGYKKLQKQLGYHLYDPSAAVSSSAGLQTKVRQELQSGGLTVTVRYSGTEQELLQDLESLYDLSASLDNIQYLSKPLEGTEDLRVEIHWETR</sequence>
<evidence type="ECO:0000256" key="1">
    <source>
        <dbReference type="SAM" id="SignalP"/>
    </source>
</evidence>
<evidence type="ECO:0000313" key="3">
    <source>
        <dbReference type="EMBL" id="GIP54581.1"/>
    </source>
</evidence>
<dbReference type="RefSeq" id="WP_213655832.1">
    <property type="nucleotide sequence ID" value="NZ_BOSL01000012.1"/>
</dbReference>
<keyword evidence="4" id="KW-1185">Reference proteome</keyword>